<accession>A0AAV3M7P5</accession>
<name>A0AAV3M7P5_9GAMM</name>
<comment type="caution">
    <text evidence="1">The sequence shown here is derived from an EMBL/GenBank/DDBJ whole genome shotgun (WGS) entry which is preliminary data.</text>
</comment>
<dbReference type="Gene3D" id="3.30.1460.10">
    <property type="match status" value="1"/>
</dbReference>
<proteinExistence type="predicted"/>
<reference evidence="1 2" key="1">
    <citation type="submission" date="2014-01" db="EMBL/GenBank/DDBJ databases">
        <authorList>
            <person name="Durkin A.S."/>
            <person name="McCorrison J."/>
            <person name="Torralba M."/>
            <person name="Gillis M."/>
            <person name="Haft D.H."/>
            <person name="Methe B."/>
            <person name="Sutton G."/>
            <person name="Nelson K.E."/>
        </authorList>
    </citation>
    <scope>NUCLEOTIDE SEQUENCE [LARGE SCALE GENOMIC DNA]</scope>
    <source>
        <strain evidence="1 2">205/92</strain>
    </source>
</reference>
<dbReference type="SUPFAM" id="SSF69635">
    <property type="entry name" value="Type III secretory system chaperone-like"/>
    <property type="match status" value="1"/>
</dbReference>
<dbReference type="InterPro" id="IPR003065">
    <property type="entry name" value="Invas_SpaK"/>
</dbReference>
<dbReference type="PRINTS" id="PR01305">
    <property type="entry name" value="SSPAKPROTEIN"/>
</dbReference>
<protein>
    <submittedName>
        <fullName evidence="1">Type III secretion chaperone InvB</fullName>
    </submittedName>
</protein>
<gene>
    <name evidence="1" type="primary">invB</name>
    <name evidence="1" type="ORF">HMPREF1563_0272</name>
</gene>
<dbReference type="Pfam" id="PF03519">
    <property type="entry name" value="Invas_SpaK"/>
    <property type="match status" value="1"/>
</dbReference>
<evidence type="ECO:0000313" key="1">
    <source>
        <dbReference type="EMBL" id="EUD11710.1"/>
    </source>
</evidence>
<sequence>MNTLDIAQLVRSALESHGCDPTLIGDIDNHSTIVLDLFDLPSIYISVVDEDVWLWASLCDYSDSVLDQCASGLLRALMAGCSFMRTGQLQLTNQDNALVLQGLIHQDNLLDSAKFAESLNEFFNQLEHFCQSLLR</sequence>
<dbReference type="AlphaFoldDB" id="A0AAV3M7P5"/>
<dbReference type="Proteomes" id="UP000022311">
    <property type="component" value="Unassembled WGS sequence"/>
</dbReference>
<dbReference type="CDD" id="cd17035">
    <property type="entry name" value="T3SC_IB_Spa15-like"/>
    <property type="match status" value="1"/>
</dbReference>
<organism evidence="1 2">
    <name type="scientific">Providencia alcalifaciens 205/92</name>
    <dbReference type="NCBI Taxonomy" id="1256988"/>
    <lineage>
        <taxon>Bacteria</taxon>
        <taxon>Pseudomonadati</taxon>
        <taxon>Pseudomonadota</taxon>
        <taxon>Gammaproteobacteria</taxon>
        <taxon>Enterobacterales</taxon>
        <taxon>Morganellaceae</taxon>
        <taxon>Providencia</taxon>
    </lineage>
</organism>
<dbReference type="RefSeq" id="WP_036961027.1">
    <property type="nucleotide sequence ID" value="NZ_JALD01000038.1"/>
</dbReference>
<evidence type="ECO:0000313" key="2">
    <source>
        <dbReference type="Proteomes" id="UP000022311"/>
    </source>
</evidence>
<dbReference type="EMBL" id="JALD01000038">
    <property type="protein sequence ID" value="EUD11710.1"/>
    <property type="molecule type" value="Genomic_DNA"/>
</dbReference>
<dbReference type="NCBIfam" id="NF011864">
    <property type="entry name" value="PRK15336.1"/>
    <property type="match status" value="1"/>
</dbReference>